<dbReference type="InterPro" id="IPR008984">
    <property type="entry name" value="SMAD_FHA_dom_sf"/>
</dbReference>
<dbReference type="OMA" id="CNEVENI"/>
<dbReference type="AlphaFoldDB" id="A0A384L750"/>
<dbReference type="InterPro" id="IPR000253">
    <property type="entry name" value="FHA_dom"/>
</dbReference>
<feature type="compositionally biased region" description="Basic and acidic residues" evidence="1">
    <location>
        <begin position="387"/>
        <end position="414"/>
    </location>
</feature>
<feature type="domain" description="FHA" evidence="2">
    <location>
        <begin position="28"/>
        <end position="78"/>
    </location>
</feature>
<evidence type="ECO:0000313" key="7">
    <source>
        <dbReference type="Proteomes" id="UP000078284"/>
    </source>
</evidence>
<dbReference type="OrthoDB" id="687730at2759"/>
<evidence type="ECO:0000313" key="6">
    <source>
        <dbReference type="EMBL" id="VYS56053.1"/>
    </source>
</evidence>
<dbReference type="SMR" id="A0A384L750"/>
<reference evidence="7" key="1">
    <citation type="journal article" date="2016" name="Proc. Natl. Acad. Sci. U.S.A.">
        <title>Chromosome-level assembly of Arabidopsis thaliana Ler reveals the extent of translocation and inversion polymorphisms.</title>
        <authorList>
            <person name="Zapata L."/>
            <person name="Ding J."/>
            <person name="Willing E.M."/>
            <person name="Hartwig B."/>
            <person name="Bezdan D."/>
            <person name="Jiao W.B."/>
            <person name="Patel V."/>
            <person name="Velikkakam James G."/>
            <person name="Koornneef M."/>
            <person name="Ossowski S."/>
            <person name="Schneeberger K."/>
        </authorList>
    </citation>
    <scope>NUCLEOTIDE SEQUENCE [LARGE SCALE GENOMIC DNA]</scope>
    <source>
        <strain evidence="7">cv. Landsberg erecta</strain>
    </source>
</reference>
<organism evidence="5 7">
    <name type="scientific">Arabidopsis thaliana</name>
    <name type="common">Mouse-ear cress</name>
    <dbReference type="NCBI Taxonomy" id="3702"/>
    <lineage>
        <taxon>Eukaryota</taxon>
        <taxon>Viridiplantae</taxon>
        <taxon>Streptophyta</taxon>
        <taxon>Embryophyta</taxon>
        <taxon>Tracheophyta</taxon>
        <taxon>Spermatophyta</taxon>
        <taxon>Magnoliopsida</taxon>
        <taxon>eudicotyledons</taxon>
        <taxon>Gunneridae</taxon>
        <taxon>Pentapetalae</taxon>
        <taxon>rosids</taxon>
        <taxon>malvids</taxon>
        <taxon>Brassicales</taxon>
        <taxon>Brassicaceae</taxon>
        <taxon>Camelineae</taxon>
        <taxon>Arabidopsis</taxon>
    </lineage>
</organism>
<dbReference type="EMBL" id="LUHQ01000003">
    <property type="protein sequence ID" value="OAP03890.1"/>
    <property type="molecule type" value="Genomic_DNA"/>
</dbReference>
<accession>A0A384L750</accession>
<protein>
    <recommendedName>
        <fullName evidence="2">FHA domain-containing protein</fullName>
    </recommendedName>
</protein>
<dbReference type="ExpressionAtlas" id="A0A384L750">
    <property type="expression patterns" value="baseline and differential"/>
</dbReference>
<feature type="compositionally biased region" description="Basic and acidic residues" evidence="1">
    <location>
        <begin position="424"/>
        <end position="456"/>
    </location>
</feature>
<evidence type="ECO:0000256" key="1">
    <source>
        <dbReference type="SAM" id="MobiDB-lite"/>
    </source>
</evidence>
<evidence type="ECO:0000259" key="2">
    <source>
        <dbReference type="PROSITE" id="PS50006"/>
    </source>
</evidence>
<dbReference type="Gene3D" id="2.60.200.20">
    <property type="match status" value="1"/>
</dbReference>
<dbReference type="SUPFAM" id="SSF49879">
    <property type="entry name" value="SMAD/FHA domain"/>
    <property type="match status" value="1"/>
</dbReference>
<reference evidence="6 8" key="3">
    <citation type="submission" date="2019-11" db="EMBL/GenBank/DDBJ databases">
        <authorList>
            <person name="Jiao W.-B."/>
            <person name="Schneeberger K."/>
        </authorList>
    </citation>
    <scope>NUCLEOTIDE SEQUENCE [LARGE SCALE GENOMIC DNA]</scope>
    <source>
        <strain evidence="8">cv. An-1</strain>
        <strain evidence="9">cv. C24</strain>
    </source>
</reference>
<dbReference type="EMBL" id="CACRSJ010000106">
    <property type="protein sequence ID" value="VYS56053.1"/>
    <property type="molecule type" value="Genomic_DNA"/>
</dbReference>
<proteinExistence type="predicted"/>
<dbReference type="EMBL" id="CACSHJ010000089">
    <property type="protein sequence ID" value="CAA0381090.1"/>
    <property type="molecule type" value="Genomic_DNA"/>
</dbReference>
<dbReference type="Proteomes" id="UP000426265">
    <property type="component" value="Unassembled WGS sequence"/>
</dbReference>
<dbReference type="Araport" id="AT3G02400"/>
<sequence>MVPPLLKLDFTQGPRAGDSLGFKPGSTIRIGRIVRGNEIAIKDAGISTKHLRIVSDSENWIIHDLGSSNGTILNSDTIDSDTPVNLSHGDEIKLGEYTSILVNFGSDVVQAPQEHKLPPRPRRNNKRLAASDPDPDPIESVQEKPKRTRGSSKQEENELPKSTRASRKKNLDDIADKEEELDVEIEKVVKARVGRPRKNAGSAIAKEEEVVEEKKRVGRPRKNASSAITEEEEVVEEKKGNSRARRGKNSEIVQKSIKLEVEDTPKAVEISEVKSRKRVTRSKQIENECFGLEVKDEKRTTRSTRSKTTEIGGESFLELEMVLNQARKSRAKRKKMDEEPSKETRNDDAGEEVLKNCHVEEDKENEAQEGCSGRSDDICDQEDEKECDGSKRVEQVEIELRKKSTVEGLKCTDKEDGETENSQDIERERENENEKEAQEGCSERSDKEYERVGGGAKRVEQVEIELRKKSTVGEDDLNCTVREDGETENLQEIEEECHDEESDCKVEEAGFATLDEEKVGQGWNNKKVERVEVYLEKMKLREWFDAIEVQLPKQTIEETEKMIEPMRSKSMRVHKHIAEQKEKGD</sequence>
<evidence type="ECO:0000313" key="3">
    <source>
        <dbReference type="Araport" id="AT3G02400"/>
    </source>
</evidence>
<dbReference type="Proteomes" id="UP000078284">
    <property type="component" value="Chromosome 3"/>
</dbReference>
<name>A0A384L750_ARATH</name>
<feature type="region of interest" description="Disordered" evidence="1">
    <location>
        <begin position="327"/>
        <end position="456"/>
    </location>
</feature>
<dbReference type="iPTMnet" id="A0A384L750"/>
<feature type="compositionally biased region" description="Basic and acidic residues" evidence="1">
    <location>
        <begin position="205"/>
        <end position="215"/>
    </location>
</feature>
<evidence type="ECO:0000313" key="5">
    <source>
        <dbReference type="EMBL" id="OAP03890.1"/>
    </source>
</evidence>
<feature type="region of interest" description="Disordered" evidence="1">
    <location>
        <begin position="111"/>
        <end position="251"/>
    </location>
</feature>
<feature type="compositionally biased region" description="Basic and acidic residues" evidence="1">
    <location>
        <begin position="152"/>
        <end position="161"/>
    </location>
</feature>
<dbReference type="InterPro" id="IPR050923">
    <property type="entry name" value="Cell_Proc_Reg/RNA_Proc"/>
</dbReference>
<dbReference type="PROSITE" id="PS50006">
    <property type="entry name" value="FHA_DOMAIN"/>
    <property type="match status" value="1"/>
</dbReference>
<dbReference type="PANTHER" id="PTHR23308">
    <property type="entry name" value="NUCLEAR INHIBITOR OF PROTEIN PHOSPHATASE-1"/>
    <property type="match status" value="1"/>
</dbReference>
<feature type="compositionally biased region" description="Basic and acidic residues" evidence="1">
    <location>
        <begin position="335"/>
        <end position="361"/>
    </location>
</feature>
<reference evidence="5" key="2">
    <citation type="submission" date="2016-03" db="EMBL/GenBank/DDBJ databases">
        <title>Full-length assembly of Arabidopsis thaliana Ler reveals the complement of translocations and inversions.</title>
        <authorList>
            <person name="Zapata L."/>
            <person name="Schneeberger K."/>
            <person name="Ossowski S."/>
        </authorList>
    </citation>
    <scope>NUCLEOTIDE SEQUENCE [LARGE SCALE GENOMIC DNA]</scope>
    <source>
        <tissue evidence="5">Leaf</tissue>
    </source>
</reference>
<gene>
    <name evidence="3" type="ordered locus">At3g02400</name>
    <name evidence="5" type="ordered locus">AXX17_At3g01620</name>
    <name evidence="6" type="ORF">AN1_LOCUS11507</name>
    <name evidence="4" type="ORF">C24_LOCUS11346</name>
</gene>
<dbReference type="SMART" id="SM00240">
    <property type="entry name" value="FHA"/>
    <property type="match status" value="1"/>
</dbReference>
<dbReference type="Proteomes" id="UP000434276">
    <property type="component" value="Unassembled WGS sequence"/>
</dbReference>
<evidence type="ECO:0000313" key="8">
    <source>
        <dbReference type="Proteomes" id="UP000426265"/>
    </source>
</evidence>
<dbReference type="Pfam" id="PF00498">
    <property type="entry name" value="FHA"/>
    <property type="match status" value="1"/>
</dbReference>
<dbReference type="GeneID" id="821210"/>
<evidence type="ECO:0000313" key="4">
    <source>
        <dbReference type="EMBL" id="CAA0381090.1"/>
    </source>
</evidence>
<evidence type="ECO:0000313" key="9">
    <source>
        <dbReference type="Proteomes" id="UP000434276"/>
    </source>
</evidence>